<evidence type="ECO:0000256" key="2">
    <source>
        <dbReference type="ARBA" id="ARBA00022475"/>
    </source>
</evidence>
<feature type="transmembrane region" description="Helical" evidence="6">
    <location>
        <begin position="132"/>
        <end position="156"/>
    </location>
</feature>
<dbReference type="PANTHER" id="PTHR30213">
    <property type="entry name" value="INNER MEMBRANE PROTEIN YHJD"/>
    <property type="match status" value="1"/>
</dbReference>
<feature type="transmembrane region" description="Helical" evidence="6">
    <location>
        <begin position="203"/>
        <end position="227"/>
    </location>
</feature>
<comment type="subcellular location">
    <subcellularLocation>
        <location evidence="1">Cell membrane</location>
        <topology evidence="1">Multi-pass membrane protein</topology>
    </subcellularLocation>
</comment>
<name>A0A1I3W988_9HYPH</name>
<reference evidence="7 8" key="1">
    <citation type="submission" date="2016-10" db="EMBL/GenBank/DDBJ databases">
        <authorList>
            <person name="de Groot N.N."/>
        </authorList>
    </citation>
    <scope>NUCLEOTIDE SEQUENCE [LARGE SCALE GENOMIC DNA]</scope>
    <source>
        <strain evidence="7 8">NE2</strain>
    </source>
</reference>
<dbReference type="PANTHER" id="PTHR30213:SF0">
    <property type="entry name" value="UPF0761 MEMBRANE PROTEIN YIHY"/>
    <property type="match status" value="1"/>
</dbReference>
<feature type="transmembrane region" description="Helical" evidence="6">
    <location>
        <begin position="89"/>
        <end position="112"/>
    </location>
</feature>
<accession>A0A1I3W988</accession>
<dbReference type="InterPro" id="IPR017039">
    <property type="entry name" value="Virul_fac_BrkB"/>
</dbReference>
<dbReference type="PIRSF" id="PIRSF035875">
    <property type="entry name" value="RNase_BN"/>
    <property type="match status" value="1"/>
</dbReference>
<evidence type="ECO:0000256" key="6">
    <source>
        <dbReference type="SAM" id="Phobius"/>
    </source>
</evidence>
<keyword evidence="2" id="KW-1003">Cell membrane</keyword>
<dbReference type="AlphaFoldDB" id="A0A1I3W988"/>
<evidence type="ECO:0000256" key="3">
    <source>
        <dbReference type="ARBA" id="ARBA00022692"/>
    </source>
</evidence>
<proteinExistence type="predicted"/>
<feature type="transmembrane region" description="Helical" evidence="6">
    <location>
        <begin position="21"/>
        <end position="49"/>
    </location>
</feature>
<dbReference type="EMBL" id="FOSN01000001">
    <property type="protein sequence ID" value="SFK04012.1"/>
    <property type="molecule type" value="Genomic_DNA"/>
</dbReference>
<feature type="transmembrane region" description="Helical" evidence="6">
    <location>
        <begin position="176"/>
        <end position="196"/>
    </location>
</feature>
<dbReference type="STRING" id="1612308.SAMN05444581_101437"/>
<evidence type="ECO:0000256" key="1">
    <source>
        <dbReference type="ARBA" id="ARBA00004651"/>
    </source>
</evidence>
<evidence type="ECO:0000256" key="4">
    <source>
        <dbReference type="ARBA" id="ARBA00022989"/>
    </source>
</evidence>
<organism evidence="7 8">
    <name type="scientific">Methylocapsa palsarum</name>
    <dbReference type="NCBI Taxonomy" id="1612308"/>
    <lineage>
        <taxon>Bacteria</taxon>
        <taxon>Pseudomonadati</taxon>
        <taxon>Pseudomonadota</taxon>
        <taxon>Alphaproteobacteria</taxon>
        <taxon>Hyphomicrobiales</taxon>
        <taxon>Beijerinckiaceae</taxon>
        <taxon>Methylocapsa</taxon>
    </lineage>
</organism>
<evidence type="ECO:0000256" key="5">
    <source>
        <dbReference type="ARBA" id="ARBA00023136"/>
    </source>
</evidence>
<dbReference type="GO" id="GO:0005886">
    <property type="term" value="C:plasma membrane"/>
    <property type="evidence" value="ECO:0007669"/>
    <property type="project" value="UniProtKB-SubCell"/>
</dbReference>
<keyword evidence="8" id="KW-1185">Reference proteome</keyword>
<feature type="transmembrane region" description="Helical" evidence="6">
    <location>
        <begin position="239"/>
        <end position="263"/>
    </location>
</feature>
<keyword evidence="3 6" id="KW-0812">Transmembrane</keyword>
<dbReference type="Pfam" id="PF03631">
    <property type="entry name" value="Virul_fac_BrkB"/>
    <property type="match status" value="1"/>
</dbReference>
<gene>
    <name evidence="7" type="ORF">SAMN05444581_101437</name>
</gene>
<evidence type="ECO:0000313" key="8">
    <source>
        <dbReference type="Proteomes" id="UP000198755"/>
    </source>
</evidence>
<keyword evidence="5 6" id="KW-0472">Membrane</keyword>
<dbReference type="OrthoDB" id="7163777at2"/>
<evidence type="ECO:0000313" key="7">
    <source>
        <dbReference type="EMBL" id="SFK04012.1"/>
    </source>
</evidence>
<dbReference type="Proteomes" id="UP000198755">
    <property type="component" value="Unassembled WGS sequence"/>
</dbReference>
<keyword evidence="4 6" id="KW-1133">Transmembrane helix</keyword>
<dbReference type="RefSeq" id="WP_091676882.1">
    <property type="nucleotide sequence ID" value="NZ_FOSN01000001.1"/>
</dbReference>
<sequence>MRNIFDVFYDSFMCFVRDDGWAIASHIALSILTSMFPFLIFVTALGGFFGSGDLADEAVKLLFQTWPRQVAEPLAAEIHNVLTQTRGGLLTFGVLLSIYFSSSGVEALRVGLNRAYDVAEERPWWKLRLESIAFVLFGAAALLVLALLVVFAPWIWTEARRFAPGLEPLNQLVNSSRFAIATIVFFLALVIVHKFLPAGRRSLWEIAPGIALTFFLWAASAFIFSYYLTEFARNYVTTYAGLASVMIALVFLYMLAAIFIFGGEVNEAIVRIRRNAAPAKANPPRSR</sequence>
<protein>
    <submittedName>
        <fullName evidence="7">Membrane protein</fullName>
    </submittedName>
</protein>